<protein>
    <submittedName>
        <fullName evidence="3">Tyrosine-type recombinase/integrase</fullName>
    </submittedName>
</protein>
<dbReference type="InterPro" id="IPR011010">
    <property type="entry name" value="DNA_brk_join_enz"/>
</dbReference>
<gene>
    <name evidence="3" type="ORF">ACFPZN_25145</name>
</gene>
<name>A0ABW1A188_9ACTN</name>
<dbReference type="PROSITE" id="PS51898">
    <property type="entry name" value="TYR_RECOMBINASE"/>
    <property type="match status" value="1"/>
</dbReference>
<dbReference type="InterPro" id="IPR002104">
    <property type="entry name" value="Integrase_catalytic"/>
</dbReference>
<feature type="domain" description="Tyr recombinase" evidence="2">
    <location>
        <begin position="1"/>
        <end position="51"/>
    </location>
</feature>
<proteinExistence type="predicted"/>
<dbReference type="Proteomes" id="UP001596074">
    <property type="component" value="Unassembled WGS sequence"/>
</dbReference>
<evidence type="ECO:0000313" key="3">
    <source>
        <dbReference type="EMBL" id="MFC5748916.1"/>
    </source>
</evidence>
<keyword evidence="4" id="KW-1185">Reference proteome</keyword>
<dbReference type="RefSeq" id="WP_378284618.1">
    <property type="nucleotide sequence ID" value="NZ_JBHSON010000037.1"/>
</dbReference>
<dbReference type="EMBL" id="JBHSON010000037">
    <property type="protein sequence ID" value="MFC5748916.1"/>
    <property type="molecule type" value="Genomic_DNA"/>
</dbReference>
<comment type="caution">
    <text evidence="3">The sequence shown here is derived from an EMBL/GenBank/DDBJ whole genome shotgun (WGS) entry which is preliminary data.</text>
</comment>
<evidence type="ECO:0000256" key="1">
    <source>
        <dbReference type="ARBA" id="ARBA00023172"/>
    </source>
</evidence>
<keyword evidence="1" id="KW-0233">DNA recombination</keyword>
<evidence type="ECO:0000313" key="4">
    <source>
        <dbReference type="Proteomes" id="UP001596074"/>
    </source>
</evidence>
<dbReference type="Gene3D" id="1.10.443.10">
    <property type="entry name" value="Intergrase catalytic core"/>
    <property type="match status" value="1"/>
</dbReference>
<dbReference type="SUPFAM" id="SSF56349">
    <property type="entry name" value="DNA breaking-rejoining enzymes"/>
    <property type="match status" value="1"/>
</dbReference>
<dbReference type="InterPro" id="IPR013762">
    <property type="entry name" value="Integrase-like_cat_sf"/>
</dbReference>
<accession>A0ABW1A188</accession>
<dbReference type="Pfam" id="PF00589">
    <property type="entry name" value="Phage_integrase"/>
    <property type="match status" value="1"/>
</dbReference>
<sequence length="60" mass="6387">MHDLRHTHATLLLIKGTPVKVVSERLGHASATITMNIYAHVLPGNQRAAADSFAALVAEA</sequence>
<organism evidence="3 4">
    <name type="scientific">Actinomadura rugatobispora</name>
    <dbReference type="NCBI Taxonomy" id="1994"/>
    <lineage>
        <taxon>Bacteria</taxon>
        <taxon>Bacillati</taxon>
        <taxon>Actinomycetota</taxon>
        <taxon>Actinomycetes</taxon>
        <taxon>Streptosporangiales</taxon>
        <taxon>Thermomonosporaceae</taxon>
        <taxon>Actinomadura</taxon>
    </lineage>
</organism>
<reference evidence="4" key="1">
    <citation type="journal article" date="2019" name="Int. J. Syst. Evol. Microbiol.">
        <title>The Global Catalogue of Microorganisms (GCM) 10K type strain sequencing project: providing services to taxonomists for standard genome sequencing and annotation.</title>
        <authorList>
            <consortium name="The Broad Institute Genomics Platform"/>
            <consortium name="The Broad Institute Genome Sequencing Center for Infectious Disease"/>
            <person name="Wu L."/>
            <person name="Ma J."/>
        </authorList>
    </citation>
    <scope>NUCLEOTIDE SEQUENCE [LARGE SCALE GENOMIC DNA]</scope>
    <source>
        <strain evidence="4">KCTC 42087</strain>
    </source>
</reference>
<evidence type="ECO:0000259" key="2">
    <source>
        <dbReference type="PROSITE" id="PS51898"/>
    </source>
</evidence>